<protein>
    <submittedName>
        <fullName evidence="1">Uncharacterized protein</fullName>
    </submittedName>
</protein>
<evidence type="ECO:0000313" key="2">
    <source>
        <dbReference type="Proteomes" id="UP000831701"/>
    </source>
</evidence>
<dbReference type="Proteomes" id="UP000831701">
    <property type="component" value="Chromosome 23"/>
</dbReference>
<sequence>MKSRSQDQSLSDSRELDRSYDPLTGQPSNTCSMEQKKKRHQSLLKMGRHFCSWLTGTLSTGSISDDPELSTVCYRPEGLDRLIQQTNFSKKELQVLYRGFKNECPSGVVNEETFKGIYSQFFPQGDSSMYAHFLFEAFDTHNNGAVSFEDFVISLSIILRGSITDKLNWAFNLYDLNKDGCITREEMTDIMHSIYDMMGKYTHPSMKDSAPKEHVDNFFQVKHTNHQTNTLTHKREKTFSQNNKQKMDRNNDGVVTMEEFLETCQKVLFIKSLNVFNHFKYTFNNTTNKTKQKFPLASFSVV</sequence>
<dbReference type="EMBL" id="CM041553">
    <property type="protein sequence ID" value="KAI3352869.1"/>
    <property type="molecule type" value="Genomic_DNA"/>
</dbReference>
<gene>
    <name evidence="1" type="ORF">L3Q82_019443</name>
</gene>
<reference evidence="1" key="1">
    <citation type="submission" date="2022-04" db="EMBL/GenBank/DDBJ databases">
        <title>Jade perch genome.</title>
        <authorList>
            <person name="Chao B."/>
        </authorList>
    </citation>
    <scope>NUCLEOTIDE SEQUENCE</scope>
    <source>
        <strain evidence="1">CB-2022</strain>
    </source>
</reference>
<organism evidence="1 2">
    <name type="scientific">Scortum barcoo</name>
    <name type="common">barcoo grunter</name>
    <dbReference type="NCBI Taxonomy" id="214431"/>
    <lineage>
        <taxon>Eukaryota</taxon>
        <taxon>Metazoa</taxon>
        <taxon>Chordata</taxon>
        <taxon>Craniata</taxon>
        <taxon>Vertebrata</taxon>
        <taxon>Euteleostomi</taxon>
        <taxon>Actinopterygii</taxon>
        <taxon>Neopterygii</taxon>
        <taxon>Teleostei</taxon>
        <taxon>Neoteleostei</taxon>
        <taxon>Acanthomorphata</taxon>
        <taxon>Eupercaria</taxon>
        <taxon>Centrarchiformes</taxon>
        <taxon>Terapontoidei</taxon>
        <taxon>Terapontidae</taxon>
        <taxon>Scortum</taxon>
    </lineage>
</organism>
<name>A0ACB8VBM7_9TELE</name>
<accession>A0ACB8VBM7</accession>
<keyword evidence="2" id="KW-1185">Reference proteome</keyword>
<evidence type="ECO:0000313" key="1">
    <source>
        <dbReference type="EMBL" id="KAI3352869.1"/>
    </source>
</evidence>
<proteinExistence type="predicted"/>
<comment type="caution">
    <text evidence="1">The sequence shown here is derived from an EMBL/GenBank/DDBJ whole genome shotgun (WGS) entry which is preliminary data.</text>
</comment>